<dbReference type="EMBL" id="FOZX01000009">
    <property type="protein sequence ID" value="SFS96521.1"/>
    <property type="molecule type" value="Genomic_DNA"/>
</dbReference>
<dbReference type="STRING" id="95161.SAMN05660874_04595"/>
<dbReference type="AlphaFoldDB" id="A0A1I6U545"/>
<name>A0A1I6U545_9PSEU</name>
<evidence type="ECO:0000313" key="2">
    <source>
        <dbReference type="Proteomes" id="UP000198852"/>
    </source>
</evidence>
<keyword evidence="2" id="KW-1185">Reference proteome</keyword>
<reference evidence="2" key="1">
    <citation type="submission" date="2016-10" db="EMBL/GenBank/DDBJ databases">
        <authorList>
            <person name="Varghese N."/>
            <person name="Submissions S."/>
        </authorList>
    </citation>
    <scope>NUCLEOTIDE SEQUENCE [LARGE SCALE GENOMIC DNA]</scope>
    <source>
        <strain evidence="2">DSM 44771</strain>
    </source>
</reference>
<dbReference type="Proteomes" id="UP000198852">
    <property type="component" value="Unassembled WGS sequence"/>
</dbReference>
<protein>
    <submittedName>
        <fullName evidence="1">Uncharacterized protein</fullName>
    </submittedName>
</protein>
<sequence>MTIDELEQNIVNALQHIDFDTKYYEFCHSRKGHKITPEDNLSVNQTRALMDEAPIPFDYIRSENFFRHQESHDAYTLSLHVEIFRGIVSMGLYVHFRGEPLGGRYQDLAAEALKNRNDGATPPETGIVMRSSNYQEIVDALNFGISLFQEAQPAIEKCIPWK</sequence>
<organism evidence="1 2">
    <name type="scientific">Saccharopolyspora flava</name>
    <dbReference type="NCBI Taxonomy" id="95161"/>
    <lineage>
        <taxon>Bacteria</taxon>
        <taxon>Bacillati</taxon>
        <taxon>Actinomycetota</taxon>
        <taxon>Actinomycetes</taxon>
        <taxon>Pseudonocardiales</taxon>
        <taxon>Pseudonocardiaceae</taxon>
        <taxon>Saccharopolyspora</taxon>
    </lineage>
</organism>
<evidence type="ECO:0000313" key="1">
    <source>
        <dbReference type="EMBL" id="SFS96521.1"/>
    </source>
</evidence>
<proteinExistence type="predicted"/>
<gene>
    <name evidence="1" type="ORF">SAMN05660874_04595</name>
</gene>
<accession>A0A1I6U545</accession>
<dbReference type="RefSeq" id="WP_139274137.1">
    <property type="nucleotide sequence ID" value="NZ_FOZX01000009.1"/>
</dbReference>